<keyword evidence="11" id="KW-1185">Reference proteome</keyword>
<dbReference type="EC" id="3.1.3.16" evidence="8"/>
<keyword evidence="4" id="KW-0904">Protein phosphatase</keyword>
<keyword evidence="5" id="KW-0464">Manganese</keyword>
<dbReference type="KEGG" id="tva:4755740"/>
<comment type="similarity">
    <text evidence="8">Belongs to the PPP phosphatase family.</text>
</comment>
<comment type="cofactor">
    <cofactor evidence="1">
        <name>Mn(2+)</name>
        <dbReference type="ChEBI" id="CHEBI:29035"/>
    </cofactor>
</comment>
<comment type="catalytic activity">
    <reaction evidence="6">
        <text>O-phospho-L-seryl-[protein] + H2O = L-seryl-[protein] + phosphate</text>
        <dbReference type="Rhea" id="RHEA:20629"/>
        <dbReference type="Rhea" id="RHEA-COMP:9863"/>
        <dbReference type="Rhea" id="RHEA-COMP:11604"/>
        <dbReference type="ChEBI" id="CHEBI:15377"/>
        <dbReference type="ChEBI" id="CHEBI:29999"/>
        <dbReference type="ChEBI" id="CHEBI:43474"/>
        <dbReference type="ChEBI" id="CHEBI:83421"/>
        <dbReference type="EC" id="3.1.3.16"/>
    </reaction>
</comment>
<organism evidence="10 11">
    <name type="scientific">Trichomonas vaginalis (strain ATCC PRA-98 / G3)</name>
    <dbReference type="NCBI Taxonomy" id="412133"/>
    <lineage>
        <taxon>Eukaryota</taxon>
        <taxon>Metamonada</taxon>
        <taxon>Parabasalia</taxon>
        <taxon>Trichomonadida</taxon>
        <taxon>Trichomonadidae</taxon>
        <taxon>Trichomonas</taxon>
    </lineage>
</organism>
<evidence type="ECO:0000256" key="7">
    <source>
        <dbReference type="ARBA" id="ARBA00048336"/>
    </source>
</evidence>
<keyword evidence="2" id="KW-0479">Metal-binding</keyword>
<dbReference type="InterPro" id="IPR029052">
    <property type="entry name" value="Metallo-depent_PP-like"/>
</dbReference>
<dbReference type="GO" id="GO:0004722">
    <property type="term" value="F:protein serine/threonine phosphatase activity"/>
    <property type="evidence" value="ECO:0000318"/>
    <property type="project" value="GO_Central"/>
</dbReference>
<sequence length="217" mass="24407">MLSRSILDAYVPLFLPNKDLDSTPQPIAIPLLKKCDLITLLKNVSYIFQTEGTLLDLNGCFTIVGDIHGNLRDLLRIFGLAGSPTYTNYIFLGDYVDRGDLSIEVITLLFTIKLAYPDQCYLLRGNHEFADVNSIYGFKDQVLEKYDQQIYDMFNEVFSFMPLAAILNTNTLLVHGGISPQLATVQQISQIRKPIVSYDENRLIGDLMWSDPTNGSA</sequence>
<evidence type="ECO:0000256" key="1">
    <source>
        <dbReference type="ARBA" id="ARBA00001936"/>
    </source>
</evidence>
<dbReference type="GO" id="GO:0005737">
    <property type="term" value="C:cytoplasm"/>
    <property type="evidence" value="ECO:0000318"/>
    <property type="project" value="GO_Central"/>
</dbReference>
<dbReference type="GO" id="GO:0005634">
    <property type="term" value="C:nucleus"/>
    <property type="evidence" value="ECO:0000318"/>
    <property type="project" value="GO_Central"/>
</dbReference>
<dbReference type="PRINTS" id="PR00114">
    <property type="entry name" value="STPHPHTASE"/>
</dbReference>
<evidence type="ECO:0000256" key="4">
    <source>
        <dbReference type="ARBA" id="ARBA00022912"/>
    </source>
</evidence>
<proteinExistence type="inferred from homology"/>
<evidence type="ECO:0000256" key="8">
    <source>
        <dbReference type="RuleBase" id="RU004273"/>
    </source>
</evidence>
<dbReference type="PROSITE" id="PS00125">
    <property type="entry name" value="SER_THR_PHOSPHATASE"/>
    <property type="match status" value="1"/>
</dbReference>
<dbReference type="SUPFAM" id="SSF56300">
    <property type="entry name" value="Metallo-dependent phosphatases"/>
    <property type="match status" value="1"/>
</dbReference>
<dbReference type="PANTHER" id="PTHR11668">
    <property type="entry name" value="SERINE/THREONINE PROTEIN PHOSPHATASE"/>
    <property type="match status" value="1"/>
</dbReference>
<evidence type="ECO:0000259" key="9">
    <source>
        <dbReference type="PROSITE" id="PS00125"/>
    </source>
</evidence>
<dbReference type="InterPro" id="IPR004843">
    <property type="entry name" value="Calcineurin-like_PHP"/>
</dbReference>
<evidence type="ECO:0000256" key="5">
    <source>
        <dbReference type="ARBA" id="ARBA00023211"/>
    </source>
</evidence>
<dbReference type="SMART" id="SM00156">
    <property type="entry name" value="PP2Ac"/>
    <property type="match status" value="1"/>
</dbReference>
<dbReference type="PANTHER" id="PTHR11668:SF300">
    <property type="entry name" value="SERINE_THREONINE-PROTEIN PHOSPHATASE"/>
    <property type="match status" value="1"/>
</dbReference>
<dbReference type="VEuPathDB" id="TrichDB:TVAGG3_0888390"/>
<dbReference type="Pfam" id="PF00149">
    <property type="entry name" value="Metallophos"/>
    <property type="match status" value="1"/>
</dbReference>
<keyword evidence="3 8" id="KW-0378">Hydrolase</keyword>
<accession>A2FAX4</accession>
<dbReference type="OrthoDB" id="5593063at2759"/>
<feature type="domain" description="Serine/threonine specific protein phosphatases" evidence="9">
    <location>
        <begin position="123"/>
        <end position="128"/>
    </location>
</feature>
<protein>
    <recommendedName>
        <fullName evidence="8">Serine/threonine-protein phosphatase</fullName>
        <ecNumber evidence="8">3.1.3.16</ecNumber>
    </recommendedName>
</protein>
<dbReference type="RefSeq" id="XP_001310881.1">
    <property type="nucleotide sequence ID" value="XM_001310880.1"/>
</dbReference>
<evidence type="ECO:0000256" key="3">
    <source>
        <dbReference type="ARBA" id="ARBA00022801"/>
    </source>
</evidence>
<dbReference type="InterPro" id="IPR050341">
    <property type="entry name" value="PP1_catalytic_subunit"/>
</dbReference>
<dbReference type="Gene3D" id="3.60.21.10">
    <property type="match status" value="1"/>
</dbReference>
<reference evidence="10" key="1">
    <citation type="submission" date="2006-10" db="EMBL/GenBank/DDBJ databases">
        <authorList>
            <person name="Amadeo P."/>
            <person name="Zhao Q."/>
            <person name="Wortman J."/>
            <person name="Fraser-Liggett C."/>
            <person name="Carlton J."/>
        </authorList>
    </citation>
    <scope>NUCLEOTIDE SEQUENCE</scope>
    <source>
        <strain evidence="10">G3</strain>
    </source>
</reference>
<dbReference type="eggNOG" id="KOG0374">
    <property type="taxonomic scope" value="Eukaryota"/>
</dbReference>
<dbReference type="AlphaFoldDB" id="A2FAX4"/>
<evidence type="ECO:0000313" key="11">
    <source>
        <dbReference type="Proteomes" id="UP000001542"/>
    </source>
</evidence>
<dbReference type="CDD" id="cd00144">
    <property type="entry name" value="MPP_PPP_family"/>
    <property type="match status" value="1"/>
</dbReference>
<gene>
    <name evidence="10" type="ORF">TVAG_316160</name>
</gene>
<dbReference type="VEuPathDB" id="TrichDB:TVAG_146620"/>
<evidence type="ECO:0000256" key="6">
    <source>
        <dbReference type="ARBA" id="ARBA00047761"/>
    </source>
</evidence>
<name>A2FAX4_TRIV3</name>
<dbReference type="GO" id="GO:0046872">
    <property type="term" value="F:metal ion binding"/>
    <property type="evidence" value="ECO:0007669"/>
    <property type="project" value="UniProtKB-KW"/>
</dbReference>
<reference evidence="10" key="2">
    <citation type="journal article" date="2007" name="Science">
        <title>Draft genome sequence of the sexually transmitted pathogen Trichomonas vaginalis.</title>
        <authorList>
            <person name="Carlton J.M."/>
            <person name="Hirt R.P."/>
            <person name="Silva J.C."/>
            <person name="Delcher A.L."/>
            <person name="Schatz M."/>
            <person name="Zhao Q."/>
            <person name="Wortman J.R."/>
            <person name="Bidwell S.L."/>
            <person name="Alsmark U.C.M."/>
            <person name="Besteiro S."/>
            <person name="Sicheritz-Ponten T."/>
            <person name="Noel C.J."/>
            <person name="Dacks J.B."/>
            <person name="Foster P.G."/>
            <person name="Simillion C."/>
            <person name="Van de Peer Y."/>
            <person name="Miranda-Saavedra D."/>
            <person name="Barton G.J."/>
            <person name="Westrop G.D."/>
            <person name="Mueller S."/>
            <person name="Dessi D."/>
            <person name="Fiori P.L."/>
            <person name="Ren Q."/>
            <person name="Paulsen I."/>
            <person name="Zhang H."/>
            <person name="Bastida-Corcuera F.D."/>
            <person name="Simoes-Barbosa A."/>
            <person name="Brown M.T."/>
            <person name="Hayes R.D."/>
            <person name="Mukherjee M."/>
            <person name="Okumura C.Y."/>
            <person name="Schneider R."/>
            <person name="Smith A.J."/>
            <person name="Vanacova S."/>
            <person name="Villalvazo M."/>
            <person name="Haas B.J."/>
            <person name="Pertea M."/>
            <person name="Feldblyum T.V."/>
            <person name="Utterback T.R."/>
            <person name="Shu C.L."/>
            <person name="Osoegawa K."/>
            <person name="de Jong P.J."/>
            <person name="Hrdy I."/>
            <person name="Horvathova L."/>
            <person name="Zubacova Z."/>
            <person name="Dolezal P."/>
            <person name="Malik S.B."/>
            <person name="Logsdon J.M. Jr."/>
            <person name="Henze K."/>
            <person name="Gupta A."/>
            <person name="Wang C.C."/>
            <person name="Dunne R.L."/>
            <person name="Upcroft J.A."/>
            <person name="Upcroft P."/>
            <person name="White O."/>
            <person name="Salzberg S.L."/>
            <person name="Tang P."/>
            <person name="Chiu C.-H."/>
            <person name="Lee Y.-S."/>
            <person name="Embley T.M."/>
            <person name="Coombs G.H."/>
            <person name="Mottram J.C."/>
            <person name="Tachezy J."/>
            <person name="Fraser-Liggett C.M."/>
            <person name="Johnson P.J."/>
        </authorList>
    </citation>
    <scope>NUCLEOTIDE SEQUENCE [LARGE SCALE GENOMIC DNA]</scope>
    <source>
        <strain evidence="10">G3</strain>
    </source>
</reference>
<dbReference type="Proteomes" id="UP000001542">
    <property type="component" value="Unassembled WGS sequence"/>
</dbReference>
<dbReference type="OMA" id="AHEEVWE"/>
<dbReference type="InterPro" id="IPR006186">
    <property type="entry name" value="Ser/Thr-sp_prot-phosphatase"/>
</dbReference>
<dbReference type="STRING" id="5722.A2FAX4"/>
<dbReference type="EMBL" id="DS113694">
    <property type="protein sequence ID" value="EAX97951.1"/>
    <property type="molecule type" value="Genomic_DNA"/>
</dbReference>
<evidence type="ECO:0000313" key="10">
    <source>
        <dbReference type="EMBL" id="EAX97951.1"/>
    </source>
</evidence>
<dbReference type="InParanoid" id="A2FAX4"/>
<comment type="catalytic activity">
    <reaction evidence="7 8">
        <text>O-phospho-L-threonyl-[protein] + H2O = L-threonyl-[protein] + phosphate</text>
        <dbReference type="Rhea" id="RHEA:47004"/>
        <dbReference type="Rhea" id="RHEA-COMP:11060"/>
        <dbReference type="Rhea" id="RHEA-COMP:11605"/>
        <dbReference type="ChEBI" id="CHEBI:15377"/>
        <dbReference type="ChEBI" id="CHEBI:30013"/>
        <dbReference type="ChEBI" id="CHEBI:43474"/>
        <dbReference type="ChEBI" id="CHEBI:61977"/>
        <dbReference type="EC" id="3.1.3.16"/>
    </reaction>
</comment>
<evidence type="ECO:0000256" key="2">
    <source>
        <dbReference type="ARBA" id="ARBA00022723"/>
    </source>
</evidence>